<keyword evidence="1" id="KW-0175">Coiled coil</keyword>
<dbReference type="Proteomes" id="UP001597131">
    <property type="component" value="Unassembled WGS sequence"/>
</dbReference>
<gene>
    <name evidence="2" type="ORF">ACFQ3Q_11095</name>
</gene>
<feature type="coiled-coil region" evidence="1">
    <location>
        <begin position="101"/>
        <end position="128"/>
    </location>
</feature>
<sequence>METSSKHFRYIAWKSPEEMHFSSLQWASELKFIQDEHHFFQDMLKEYTLPIIESHLLDEVRKMIDRLNDSKTKGLDLLQRIEKHINGLDIMVDGVDQPDEEKDYKEEHKSLLKELNEYSRAYNKLKKEIFEIVSKALKKQKQKRLLE</sequence>
<dbReference type="RefSeq" id="WP_380745811.1">
    <property type="nucleotide sequence ID" value="NZ_JBHTLI010000002.1"/>
</dbReference>
<organism evidence="2 3">
    <name type="scientific">Salegentibacter chungangensis</name>
    <dbReference type="NCBI Taxonomy" id="1335724"/>
    <lineage>
        <taxon>Bacteria</taxon>
        <taxon>Pseudomonadati</taxon>
        <taxon>Bacteroidota</taxon>
        <taxon>Flavobacteriia</taxon>
        <taxon>Flavobacteriales</taxon>
        <taxon>Flavobacteriaceae</taxon>
        <taxon>Salegentibacter</taxon>
    </lineage>
</organism>
<protein>
    <submittedName>
        <fullName evidence="2">Uncharacterized protein</fullName>
    </submittedName>
</protein>
<reference evidence="3" key="1">
    <citation type="journal article" date="2019" name="Int. J. Syst. Evol. Microbiol.">
        <title>The Global Catalogue of Microorganisms (GCM) 10K type strain sequencing project: providing services to taxonomists for standard genome sequencing and annotation.</title>
        <authorList>
            <consortium name="The Broad Institute Genomics Platform"/>
            <consortium name="The Broad Institute Genome Sequencing Center for Infectious Disease"/>
            <person name="Wu L."/>
            <person name="Ma J."/>
        </authorList>
    </citation>
    <scope>NUCLEOTIDE SEQUENCE [LARGE SCALE GENOMIC DNA]</scope>
    <source>
        <strain evidence="3">CCUG 64793</strain>
    </source>
</reference>
<comment type="caution">
    <text evidence="2">The sequence shown here is derived from an EMBL/GenBank/DDBJ whole genome shotgun (WGS) entry which is preliminary data.</text>
</comment>
<keyword evidence="3" id="KW-1185">Reference proteome</keyword>
<name>A0ABW3NUS0_9FLAO</name>
<evidence type="ECO:0000256" key="1">
    <source>
        <dbReference type="SAM" id="Coils"/>
    </source>
</evidence>
<evidence type="ECO:0000313" key="3">
    <source>
        <dbReference type="Proteomes" id="UP001597131"/>
    </source>
</evidence>
<accession>A0ABW3NUS0</accession>
<dbReference type="EMBL" id="JBHTLI010000002">
    <property type="protein sequence ID" value="MFD1096297.1"/>
    <property type="molecule type" value="Genomic_DNA"/>
</dbReference>
<evidence type="ECO:0000313" key="2">
    <source>
        <dbReference type="EMBL" id="MFD1096297.1"/>
    </source>
</evidence>
<proteinExistence type="predicted"/>